<dbReference type="Proteomes" id="UP000315295">
    <property type="component" value="Unassembled WGS sequence"/>
</dbReference>
<dbReference type="AlphaFoldDB" id="A0A540NKD3"/>
<evidence type="ECO:0000313" key="1">
    <source>
        <dbReference type="EMBL" id="TQE11504.1"/>
    </source>
</evidence>
<protein>
    <submittedName>
        <fullName evidence="1">Uncharacterized protein</fullName>
    </submittedName>
</protein>
<name>A0A540NKD3_MALBA</name>
<comment type="caution">
    <text evidence="1">The sequence shown here is derived from an EMBL/GenBank/DDBJ whole genome shotgun (WGS) entry which is preliminary data.</text>
</comment>
<reference evidence="1 2" key="1">
    <citation type="journal article" date="2019" name="G3 (Bethesda)">
        <title>Sequencing of a Wild Apple (Malus baccata) Genome Unravels the Differences Between Cultivated and Wild Apple Species Regarding Disease Resistance and Cold Tolerance.</title>
        <authorList>
            <person name="Chen X."/>
        </authorList>
    </citation>
    <scope>NUCLEOTIDE SEQUENCE [LARGE SCALE GENOMIC DNA]</scope>
    <source>
        <strain evidence="2">cv. Shandingzi</strain>
        <tissue evidence="1">Leaves</tissue>
    </source>
</reference>
<evidence type="ECO:0000313" key="2">
    <source>
        <dbReference type="Proteomes" id="UP000315295"/>
    </source>
</evidence>
<organism evidence="1 2">
    <name type="scientific">Malus baccata</name>
    <name type="common">Siberian crab apple</name>
    <name type="synonym">Pyrus baccata</name>
    <dbReference type="NCBI Taxonomy" id="106549"/>
    <lineage>
        <taxon>Eukaryota</taxon>
        <taxon>Viridiplantae</taxon>
        <taxon>Streptophyta</taxon>
        <taxon>Embryophyta</taxon>
        <taxon>Tracheophyta</taxon>
        <taxon>Spermatophyta</taxon>
        <taxon>Magnoliopsida</taxon>
        <taxon>eudicotyledons</taxon>
        <taxon>Gunneridae</taxon>
        <taxon>Pentapetalae</taxon>
        <taxon>rosids</taxon>
        <taxon>fabids</taxon>
        <taxon>Rosales</taxon>
        <taxon>Rosaceae</taxon>
        <taxon>Amygdaloideae</taxon>
        <taxon>Maleae</taxon>
        <taxon>Malus</taxon>
    </lineage>
</organism>
<gene>
    <name evidence="1" type="ORF">C1H46_002879</name>
</gene>
<dbReference type="EMBL" id="VIEB01000029">
    <property type="protein sequence ID" value="TQE11504.1"/>
    <property type="molecule type" value="Genomic_DNA"/>
</dbReference>
<proteinExistence type="predicted"/>
<accession>A0A540NKD3</accession>
<keyword evidence="2" id="KW-1185">Reference proteome</keyword>
<sequence length="57" mass="6163">MDKGQQISGTILGVRVETSSDSESTESAASSFCSCFWKEMGAELANLVKYKVTFLPP</sequence>